<keyword evidence="12" id="KW-1185">Reference proteome</keyword>
<dbReference type="GO" id="GO:0004180">
    <property type="term" value="F:carboxypeptidase activity"/>
    <property type="evidence" value="ECO:0007669"/>
    <property type="project" value="UniProtKB-KW"/>
</dbReference>
<dbReference type="PIRSF" id="PIRSF032067">
    <property type="entry name" value="Cyanophycinase"/>
    <property type="match status" value="1"/>
</dbReference>
<comment type="caution">
    <text evidence="11">The sequence shown here is derived from an EMBL/GenBank/DDBJ whole genome shotgun (WGS) entry which is preliminary data.</text>
</comment>
<evidence type="ECO:0000256" key="10">
    <source>
        <dbReference type="SAM" id="MobiDB-lite"/>
    </source>
</evidence>
<keyword evidence="11" id="KW-0121">Carboxypeptidase</keyword>
<keyword evidence="6" id="KW-0645">Protease</keyword>
<feature type="region of interest" description="Disordered" evidence="10">
    <location>
        <begin position="1"/>
        <end position="47"/>
    </location>
</feature>
<evidence type="ECO:0000313" key="11">
    <source>
        <dbReference type="EMBL" id="TGE10076.1"/>
    </source>
</evidence>
<proteinExistence type="inferred from homology"/>
<keyword evidence="7 11" id="KW-0378">Hydrolase</keyword>
<dbReference type="GO" id="GO:0006508">
    <property type="term" value="P:proteolysis"/>
    <property type="evidence" value="ECO:0007669"/>
    <property type="project" value="UniProtKB-KW"/>
</dbReference>
<dbReference type="NCBIfam" id="TIGR02069">
    <property type="entry name" value="cyanophycinase"/>
    <property type="match status" value="1"/>
</dbReference>
<feature type="compositionally biased region" description="Basic residues" evidence="10">
    <location>
        <begin position="1"/>
        <end position="10"/>
    </location>
</feature>
<evidence type="ECO:0000256" key="2">
    <source>
        <dbReference type="ARBA" id="ARBA00002039"/>
    </source>
</evidence>
<feature type="active site" description="Charge relay system" evidence="9">
    <location>
        <position position="159"/>
    </location>
</feature>
<dbReference type="Proteomes" id="UP000298337">
    <property type="component" value="Unassembled WGS sequence"/>
</dbReference>
<dbReference type="EC" id="3.4.15.6" evidence="4"/>
<keyword evidence="8" id="KW-0720">Serine protease</keyword>
<dbReference type="Gene3D" id="3.40.50.880">
    <property type="match status" value="1"/>
</dbReference>
<dbReference type="SUPFAM" id="SSF52317">
    <property type="entry name" value="Class I glutamine amidotransferase-like"/>
    <property type="match status" value="1"/>
</dbReference>
<feature type="compositionally biased region" description="Basic and acidic residues" evidence="10">
    <location>
        <begin position="29"/>
        <end position="46"/>
    </location>
</feature>
<dbReference type="OrthoDB" id="9799980at2"/>
<evidence type="ECO:0000256" key="4">
    <source>
        <dbReference type="ARBA" id="ARBA00013115"/>
    </source>
</evidence>
<protein>
    <recommendedName>
        <fullName evidence="5">Cyanophycinase</fullName>
        <ecNumber evidence="4">3.4.15.6</ecNumber>
    </recommendedName>
</protein>
<evidence type="ECO:0000256" key="1">
    <source>
        <dbReference type="ARBA" id="ARBA00001092"/>
    </source>
</evidence>
<dbReference type="AlphaFoldDB" id="A0A4Z0PBR7"/>
<dbReference type="CDD" id="cd03145">
    <property type="entry name" value="GAT1_cyanophycinase"/>
    <property type="match status" value="1"/>
</dbReference>
<feature type="active site" description="Charge relay system" evidence="9">
    <location>
        <position position="201"/>
    </location>
</feature>
<gene>
    <name evidence="11" type="ORF">EU556_04445</name>
</gene>
<dbReference type="EMBL" id="SRLA01000001">
    <property type="protein sequence ID" value="TGE10076.1"/>
    <property type="molecule type" value="Genomic_DNA"/>
</dbReference>
<evidence type="ECO:0000256" key="3">
    <source>
        <dbReference type="ARBA" id="ARBA00006534"/>
    </source>
</evidence>
<evidence type="ECO:0000256" key="8">
    <source>
        <dbReference type="ARBA" id="ARBA00022825"/>
    </source>
</evidence>
<name>A0A4Z0PBR7_9BACT</name>
<comment type="catalytic activity">
    <reaction evidence="1">
        <text>[L-4-(L-arginin-2-N-yl)aspartate](n) + H2O = [L-4-(L-arginin-2-N-yl)aspartate](n-1) + L-4-(L-arginin-2-N-yl)aspartate</text>
        <dbReference type="Rhea" id="RHEA:12845"/>
        <dbReference type="Rhea" id="RHEA-COMP:13728"/>
        <dbReference type="Rhea" id="RHEA-COMP:13734"/>
        <dbReference type="ChEBI" id="CHEBI:15377"/>
        <dbReference type="ChEBI" id="CHEBI:137986"/>
        <dbReference type="ChEBI" id="CHEBI:137991"/>
        <dbReference type="EC" id="3.4.15.6"/>
    </reaction>
</comment>
<dbReference type="GO" id="GO:0008241">
    <property type="term" value="F:peptidyl-dipeptidase activity"/>
    <property type="evidence" value="ECO:0007669"/>
    <property type="project" value="UniProtKB-EC"/>
</dbReference>
<evidence type="ECO:0000256" key="9">
    <source>
        <dbReference type="PIRSR" id="PIRSR032067-1"/>
    </source>
</evidence>
<feature type="active site" description="Charge relay system" evidence="9">
    <location>
        <position position="228"/>
    </location>
</feature>
<evidence type="ECO:0000313" key="12">
    <source>
        <dbReference type="Proteomes" id="UP000298337"/>
    </source>
</evidence>
<dbReference type="GO" id="GO:0008236">
    <property type="term" value="F:serine-type peptidase activity"/>
    <property type="evidence" value="ECO:0007669"/>
    <property type="project" value="UniProtKB-KW"/>
</dbReference>
<dbReference type="InterPro" id="IPR029062">
    <property type="entry name" value="Class_I_gatase-like"/>
</dbReference>
<dbReference type="InterPro" id="IPR005320">
    <property type="entry name" value="Peptidase_S51"/>
</dbReference>
<organism evidence="11 12">
    <name type="scientific">Hymenobacter fodinae</name>
    <dbReference type="NCBI Taxonomy" id="2510796"/>
    <lineage>
        <taxon>Bacteria</taxon>
        <taxon>Pseudomonadati</taxon>
        <taxon>Bacteroidota</taxon>
        <taxon>Cytophagia</taxon>
        <taxon>Cytophagales</taxon>
        <taxon>Hymenobacteraceae</taxon>
        <taxon>Hymenobacter</taxon>
    </lineage>
</organism>
<dbReference type="Pfam" id="PF03575">
    <property type="entry name" value="Peptidase_S51"/>
    <property type="match status" value="1"/>
</dbReference>
<comment type="similarity">
    <text evidence="3">Belongs to the peptidase S51 family.</text>
</comment>
<comment type="function">
    <text evidence="2">Exopeptidase that catalyzes the hydrolytic cleavage of multi-L-arginyl-poly-L-aspartic acid (cyanophycin; a water-insoluble reserve polymer) into aspartate-arginine dipeptides.</text>
</comment>
<dbReference type="RefSeq" id="WP_135431375.1">
    <property type="nucleotide sequence ID" value="NZ_SRLA01000001.1"/>
</dbReference>
<evidence type="ECO:0000256" key="6">
    <source>
        <dbReference type="ARBA" id="ARBA00022670"/>
    </source>
</evidence>
<dbReference type="PANTHER" id="PTHR36175">
    <property type="entry name" value="CYANOPHYCINASE"/>
    <property type="match status" value="1"/>
</dbReference>
<dbReference type="InterPro" id="IPR011811">
    <property type="entry name" value="Peptidase_S51_cyanophycinase"/>
</dbReference>
<evidence type="ECO:0000256" key="5">
    <source>
        <dbReference type="ARBA" id="ARBA00015719"/>
    </source>
</evidence>
<dbReference type="PANTHER" id="PTHR36175:SF1">
    <property type="entry name" value="CYANOPHYCINASE"/>
    <property type="match status" value="1"/>
</dbReference>
<sequence length="296" mass="32374">MPTAKKHAAKSPRQASCPHPEGILIPIGGHERKEQLSQSESSKDPDVAPTLILQRVVDELKGKGPIVVIPTASEEAEQAGQEYIEIFRELGAEHVEVLNIQDRNQANDEELISVLRKAGGVMFTGGDQLRLTALLGGTLVQRIIQERYTFERFLIAGTSAGATAMSTPMIYQGRNDAGMLKDEIHITTGLEFLRDVAIDTHFVARGRIVRMAQIIATNPACIGLGLEENTGVVITQGRELEVIGDGMVVVVDGMTCSSTNIHEVEPGMPFTIRDLRVHMLARGERYTLPIIEQIHI</sequence>
<accession>A0A4Z0PBR7</accession>
<evidence type="ECO:0000256" key="7">
    <source>
        <dbReference type="ARBA" id="ARBA00022801"/>
    </source>
</evidence>
<reference evidence="11 12" key="1">
    <citation type="submission" date="2019-04" db="EMBL/GenBank/DDBJ databases">
        <authorList>
            <person name="Feng G."/>
            <person name="Zhang J."/>
            <person name="Zhu H."/>
        </authorList>
    </citation>
    <scope>NUCLEOTIDE SEQUENCE [LARGE SCALE GENOMIC DNA]</scope>
    <source>
        <strain evidence="11 12">92R-1</strain>
    </source>
</reference>